<accession>A0A194VGL8</accession>
<evidence type="ECO:0000256" key="1">
    <source>
        <dbReference type="ARBA" id="ARBA00001913"/>
    </source>
</evidence>
<dbReference type="EC" id="3.2.1.-" evidence="13"/>
<dbReference type="OrthoDB" id="8118055at2759"/>
<gene>
    <name evidence="15" type="ORF">VP1G_10146</name>
</gene>
<keyword evidence="16" id="KW-1185">Reference proteome</keyword>
<dbReference type="GO" id="GO:0005975">
    <property type="term" value="P:carbohydrate metabolic process"/>
    <property type="evidence" value="ECO:0007669"/>
    <property type="project" value="InterPro"/>
</dbReference>
<keyword evidence="4 14" id="KW-0732">Signal</keyword>
<comment type="similarity">
    <text evidence="3 13">Belongs to the glycosyl hydrolase 47 family.</text>
</comment>
<dbReference type="GO" id="GO:0036503">
    <property type="term" value="P:ERAD pathway"/>
    <property type="evidence" value="ECO:0007669"/>
    <property type="project" value="UniProtKB-ARBA"/>
</dbReference>
<evidence type="ECO:0000256" key="7">
    <source>
        <dbReference type="ARBA" id="ARBA00023180"/>
    </source>
</evidence>
<dbReference type="InterPro" id="IPR012341">
    <property type="entry name" value="6hp_glycosidase-like_sf"/>
</dbReference>
<feature type="binding site" evidence="11">
    <location>
        <position position="588"/>
    </location>
    <ligand>
        <name>Ca(2+)</name>
        <dbReference type="ChEBI" id="CHEBI:29108"/>
    </ligand>
</feature>
<protein>
    <recommendedName>
        <fullName evidence="13">alpha-1,2-Mannosidase</fullName>
        <ecNumber evidence="13">3.2.1.-</ecNumber>
    </recommendedName>
</protein>
<keyword evidence="11" id="KW-0479">Metal-binding</keyword>
<dbReference type="SUPFAM" id="SSF48225">
    <property type="entry name" value="Seven-hairpin glycosidases"/>
    <property type="match status" value="1"/>
</dbReference>
<dbReference type="Gene3D" id="1.50.10.10">
    <property type="match status" value="1"/>
</dbReference>
<evidence type="ECO:0000256" key="9">
    <source>
        <dbReference type="ARBA" id="ARBA00047669"/>
    </source>
</evidence>
<evidence type="ECO:0000256" key="11">
    <source>
        <dbReference type="PIRSR" id="PIRSR601382-2"/>
    </source>
</evidence>
<evidence type="ECO:0000256" key="13">
    <source>
        <dbReference type="RuleBase" id="RU361193"/>
    </source>
</evidence>
<comment type="catalytic activity">
    <reaction evidence="9">
        <text>N(4)-(alpha-D-Man-(1-&gt;2)-alpha-D-Man-(1-&gt;2)-alpha-D-Man-(1-&gt;3)-[alpha-D-Man-(1-&gt;3)-[alpha-D-Man-(1-&gt;2)-alpha-D-Man-(1-&gt;6)]-alpha-D-Man-(1-&gt;6)]-beta-D-Man-(1-&gt;4)-beta-D-GlcNAc-(1-&gt;4)-beta-D-GlcNAc)-L-asparaginyl-[protein] (N-glucan mannose isomer 8A1,2,3B1,3) + 3 H2O = N(4)-(alpha-D-Man-(1-&gt;3)-[alpha-D-Man-(1-&gt;3)-[alpha-D-Man-(1-&gt;6)]-alpha-D-Man-(1-&gt;6)]-beta-D-Man-(1-&gt;4)-beta-D-GlcNAc-(1-&gt;4)-beta-D-GlcNAc)-L-asparaginyl-[protein] (N-glucan mannose isomer 5A1,2) + 3 beta-D-mannose</text>
        <dbReference type="Rhea" id="RHEA:56028"/>
        <dbReference type="Rhea" id="RHEA-COMP:14358"/>
        <dbReference type="Rhea" id="RHEA-COMP:14367"/>
        <dbReference type="ChEBI" id="CHEBI:15377"/>
        <dbReference type="ChEBI" id="CHEBI:28563"/>
        <dbReference type="ChEBI" id="CHEBI:59087"/>
        <dbReference type="ChEBI" id="CHEBI:60628"/>
        <dbReference type="EC" id="3.2.1.113"/>
    </reaction>
</comment>
<comment type="pathway">
    <text evidence="2">Protein modification; protein glycosylation.</text>
</comment>
<evidence type="ECO:0000256" key="4">
    <source>
        <dbReference type="ARBA" id="ARBA00022729"/>
    </source>
</evidence>
<evidence type="ECO:0000256" key="10">
    <source>
        <dbReference type="ARBA" id="ARBA00048605"/>
    </source>
</evidence>
<dbReference type="PRINTS" id="PR00747">
    <property type="entry name" value="GLYHDRLASE47"/>
</dbReference>
<keyword evidence="5 13" id="KW-0378">Hydrolase</keyword>
<name>A0A194VGL8_CYTMA</name>
<dbReference type="Pfam" id="PF01532">
    <property type="entry name" value="Glyco_hydro_47"/>
    <property type="match status" value="1"/>
</dbReference>
<evidence type="ECO:0000256" key="6">
    <source>
        <dbReference type="ARBA" id="ARBA00023157"/>
    </source>
</evidence>
<feature type="chain" id="PRO_5008266528" description="alpha-1,2-Mannosidase" evidence="14">
    <location>
        <begin position="21"/>
        <end position="612"/>
    </location>
</feature>
<evidence type="ECO:0000256" key="3">
    <source>
        <dbReference type="ARBA" id="ARBA00007658"/>
    </source>
</evidence>
<keyword evidence="6 12" id="KW-1015">Disulfide bond</keyword>
<keyword evidence="11" id="KW-0106">Calcium</keyword>
<dbReference type="UniPathway" id="UPA00378"/>
<evidence type="ECO:0000313" key="15">
    <source>
        <dbReference type="EMBL" id="KUI63019.1"/>
    </source>
</evidence>
<proteinExistence type="inferred from homology"/>
<feature type="signal peptide" evidence="14">
    <location>
        <begin position="1"/>
        <end position="20"/>
    </location>
</feature>
<dbReference type="EMBL" id="KN714852">
    <property type="protein sequence ID" value="KUI63019.1"/>
    <property type="molecule type" value="Genomic_DNA"/>
</dbReference>
<dbReference type="PANTHER" id="PTHR11742:SF101">
    <property type="entry name" value="MANNOSYL-OLIGOSACCHARIDE ALPHA-1,2-MANNOSIDASE 1B"/>
    <property type="match status" value="1"/>
</dbReference>
<dbReference type="InterPro" id="IPR001382">
    <property type="entry name" value="Glyco_hydro_47"/>
</dbReference>
<dbReference type="STRING" id="694573.A0A194VGL8"/>
<dbReference type="GO" id="GO:0004571">
    <property type="term" value="F:mannosyl-oligosaccharide 1,2-alpha-mannosidase activity"/>
    <property type="evidence" value="ECO:0007669"/>
    <property type="project" value="UniProtKB-EC"/>
</dbReference>
<organism evidence="15 16">
    <name type="scientific">Cytospora mali</name>
    <name type="common">Apple Valsa canker fungus</name>
    <name type="synonym">Valsa mali</name>
    <dbReference type="NCBI Taxonomy" id="578113"/>
    <lineage>
        <taxon>Eukaryota</taxon>
        <taxon>Fungi</taxon>
        <taxon>Dikarya</taxon>
        <taxon>Ascomycota</taxon>
        <taxon>Pezizomycotina</taxon>
        <taxon>Sordariomycetes</taxon>
        <taxon>Sordariomycetidae</taxon>
        <taxon>Diaporthales</taxon>
        <taxon>Cytosporaceae</taxon>
        <taxon>Cytospora</taxon>
    </lineage>
</organism>
<dbReference type="GO" id="GO:0005509">
    <property type="term" value="F:calcium ion binding"/>
    <property type="evidence" value="ECO:0007669"/>
    <property type="project" value="InterPro"/>
</dbReference>
<evidence type="ECO:0000256" key="8">
    <source>
        <dbReference type="ARBA" id="ARBA00023295"/>
    </source>
</evidence>
<keyword evidence="8 13" id="KW-0326">Glycosidase</keyword>
<evidence type="ECO:0000256" key="14">
    <source>
        <dbReference type="SAM" id="SignalP"/>
    </source>
</evidence>
<sequence length="612" mass="66543">MMFDRSILVVLSLLTDVALSTLLAVDTAAAGTVVTHTPPAITQSGGPIVASYDHQPATTSLSGYSNATSTSSSSPSSTSIGNSTLPVCKTIQYAFPPGTGGNATRAAAVKEAYLHAWDAYVEYAFGHDELTPLSKSYNDDWYGWGVTIVDGIDTAIVMNLTEVVTKQLNFIQTIDFTTTANGGPVEIFDTNIRYVGGLLSAYDLLKSGLFPTAGYESAQIDALLTQASSLADKIAYGFNTPSGIASVDVNFTSNTPIEGTYTISATGVTYNSTNTASAGTFILEWYRLSDLTGNATYRALVDRGEAHLVNPSPQPVYPGLVGTQFDTTSGDMLNFAGGWHSEVDSFLEYLIKVYQYEQTNTTTAYKNFWLEAADSTVGYLAVHPYGFSNLTFLSELDDNGTLTDFMDDYSCFAGGNFLLGCKTLDMPALCDLGIAAADGCHQTYNSSLTGLGPLYWGWYDEQTDSQPADSDRDIDAASRKWADEYGYFIEYGDEVWASFPESIESWFYAYRITGDQRWADYVWEVFLAINSTARNDVAFATVNNVNMPFGGSQSDSLDSFFFAEVLKYTYLTFADPSVVSLDQFVFNTECHPVLAQCKISNDSSTGDLKHRQ</sequence>
<comment type="catalytic activity">
    <reaction evidence="10">
        <text>N(4)-(alpha-D-Man-(1-&gt;2)-alpha-D-Man-(1-&gt;2)-alpha-D-Man-(1-&gt;3)-[alpha-D-Man-(1-&gt;2)-alpha-D-Man-(1-&gt;3)-[alpha-D-Man-(1-&gt;2)-alpha-D-Man-(1-&gt;6)]-alpha-D-Man-(1-&gt;6)]-beta-D-Man-(1-&gt;4)-beta-D-GlcNAc-(1-&gt;4)-beta-D-GlcNAc)-L-asparaginyl-[protein] (N-glucan mannose isomer 9A1,2,3B1,2,3) + 4 H2O = N(4)-(alpha-D-Man-(1-&gt;3)-[alpha-D-Man-(1-&gt;3)-[alpha-D-Man-(1-&gt;6)]-alpha-D-Man-(1-&gt;6)]-beta-D-Man-(1-&gt;4)-beta-D-GlcNAc-(1-&gt;4)-beta-D-GlcNAc)-L-asparaginyl-[protein] (N-glucan mannose isomer 5A1,2) + 4 beta-D-mannose</text>
        <dbReference type="Rhea" id="RHEA:56008"/>
        <dbReference type="Rhea" id="RHEA-COMP:14356"/>
        <dbReference type="Rhea" id="RHEA-COMP:14367"/>
        <dbReference type="ChEBI" id="CHEBI:15377"/>
        <dbReference type="ChEBI" id="CHEBI:28563"/>
        <dbReference type="ChEBI" id="CHEBI:59087"/>
        <dbReference type="ChEBI" id="CHEBI:139493"/>
        <dbReference type="EC" id="3.2.1.113"/>
    </reaction>
</comment>
<dbReference type="FunFam" id="1.50.10.10:FF:000047">
    <property type="entry name" value="Mannosyl-oligosaccharide alpha-1,2-mannosidase"/>
    <property type="match status" value="1"/>
</dbReference>
<dbReference type="GO" id="GO:0016020">
    <property type="term" value="C:membrane"/>
    <property type="evidence" value="ECO:0007669"/>
    <property type="project" value="InterPro"/>
</dbReference>
<dbReference type="InterPro" id="IPR050749">
    <property type="entry name" value="Glycosyl_Hydrolase_47"/>
</dbReference>
<keyword evidence="7" id="KW-0325">Glycoprotein</keyword>
<feature type="disulfide bond" evidence="12">
    <location>
        <begin position="411"/>
        <end position="440"/>
    </location>
</feature>
<evidence type="ECO:0000256" key="5">
    <source>
        <dbReference type="ARBA" id="ARBA00022801"/>
    </source>
</evidence>
<comment type="cofactor">
    <cofactor evidence="1 11">
        <name>Ca(2+)</name>
        <dbReference type="ChEBI" id="CHEBI:29108"/>
    </cofactor>
</comment>
<evidence type="ECO:0000256" key="2">
    <source>
        <dbReference type="ARBA" id="ARBA00004922"/>
    </source>
</evidence>
<dbReference type="GO" id="GO:0005783">
    <property type="term" value="C:endoplasmic reticulum"/>
    <property type="evidence" value="ECO:0007669"/>
    <property type="project" value="TreeGrafter"/>
</dbReference>
<dbReference type="PANTHER" id="PTHR11742">
    <property type="entry name" value="MANNOSYL-OLIGOSACCHARIDE ALPHA-1,2-MANNOSIDASE-RELATED"/>
    <property type="match status" value="1"/>
</dbReference>
<reference evidence="16" key="1">
    <citation type="submission" date="2014-12" db="EMBL/GenBank/DDBJ databases">
        <title>Genome Sequence of Valsa Canker Pathogens Uncovers a Specific Adaption of Colonization on Woody Bark.</title>
        <authorList>
            <person name="Yin Z."/>
            <person name="Liu H."/>
            <person name="Gao X."/>
            <person name="Li Z."/>
            <person name="Song N."/>
            <person name="Ke X."/>
            <person name="Dai Q."/>
            <person name="Wu Y."/>
            <person name="Sun Y."/>
            <person name="Xu J.-R."/>
            <person name="Kang Z.K."/>
            <person name="Wang L."/>
            <person name="Huang L."/>
        </authorList>
    </citation>
    <scope>NUCLEOTIDE SEQUENCE [LARGE SCALE GENOMIC DNA]</scope>
    <source>
        <strain evidence="16">SXYL134</strain>
    </source>
</reference>
<evidence type="ECO:0000313" key="16">
    <source>
        <dbReference type="Proteomes" id="UP000078576"/>
    </source>
</evidence>
<evidence type="ECO:0000256" key="12">
    <source>
        <dbReference type="PIRSR" id="PIRSR601382-3"/>
    </source>
</evidence>
<dbReference type="InterPro" id="IPR036026">
    <property type="entry name" value="Seven-hairpin_glycosidases"/>
</dbReference>
<dbReference type="Proteomes" id="UP000078576">
    <property type="component" value="Unassembled WGS sequence"/>
</dbReference>
<dbReference type="AlphaFoldDB" id="A0A194VGL8"/>